<accession>A0A9Q1IG88</accession>
<keyword evidence="1" id="KW-0472">Membrane</keyword>
<protein>
    <recommendedName>
        <fullName evidence="2">Peptidase S9 prolyl oligopeptidase catalytic domain-containing protein</fullName>
    </recommendedName>
</protein>
<dbReference type="PANTHER" id="PTHR11731">
    <property type="entry name" value="PROTEASE FAMILY S9B,C DIPEPTIDYL-PEPTIDASE IV-RELATED"/>
    <property type="match status" value="1"/>
</dbReference>
<dbReference type="Pfam" id="PF00326">
    <property type="entry name" value="Peptidase_S9"/>
    <property type="match status" value="1"/>
</dbReference>
<keyword evidence="1" id="KW-0812">Transmembrane</keyword>
<dbReference type="Proteomes" id="UP001152622">
    <property type="component" value="Chromosome 16"/>
</dbReference>
<feature type="transmembrane region" description="Helical" evidence="1">
    <location>
        <begin position="31"/>
        <end position="48"/>
    </location>
</feature>
<evidence type="ECO:0000256" key="1">
    <source>
        <dbReference type="SAM" id="Phobius"/>
    </source>
</evidence>
<dbReference type="InterPro" id="IPR001375">
    <property type="entry name" value="Peptidase_S9_cat"/>
</dbReference>
<dbReference type="SUPFAM" id="SSF53474">
    <property type="entry name" value="alpha/beta-Hydrolases"/>
    <property type="match status" value="1"/>
</dbReference>
<dbReference type="InterPro" id="IPR029058">
    <property type="entry name" value="AB_hydrolase_fold"/>
</dbReference>
<organism evidence="3 4">
    <name type="scientific">Synaphobranchus kaupii</name>
    <name type="common">Kaup's arrowtooth eel</name>
    <dbReference type="NCBI Taxonomy" id="118154"/>
    <lineage>
        <taxon>Eukaryota</taxon>
        <taxon>Metazoa</taxon>
        <taxon>Chordata</taxon>
        <taxon>Craniata</taxon>
        <taxon>Vertebrata</taxon>
        <taxon>Euteleostomi</taxon>
        <taxon>Actinopterygii</taxon>
        <taxon>Neopterygii</taxon>
        <taxon>Teleostei</taxon>
        <taxon>Anguilliformes</taxon>
        <taxon>Synaphobranchidae</taxon>
        <taxon>Synaphobranchus</taxon>
    </lineage>
</organism>
<dbReference type="InterPro" id="IPR050278">
    <property type="entry name" value="Serine_Prot_S9B/DPPIV"/>
</dbReference>
<dbReference type="EMBL" id="JAINUF010000016">
    <property type="protein sequence ID" value="KAJ8340723.1"/>
    <property type="molecule type" value="Genomic_DNA"/>
</dbReference>
<dbReference type="AlphaFoldDB" id="A0A9Q1IG88"/>
<dbReference type="GO" id="GO:0008236">
    <property type="term" value="F:serine-type peptidase activity"/>
    <property type="evidence" value="ECO:0007669"/>
    <property type="project" value="InterPro"/>
</dbReference>
<comment type="caution">
    <text evidence="3">The sequence shown here is derived from an EMBL/GenBank/DDBJ whole genome shotgun (WGS) entry which is preliminary data.</text>
</comment>
<sequence length="230" mass="25950">MAIHSWSYRGFLSLMGLLQRPDVFKASLTTFKPNLVLSLLCYFLLYSFRFKSRSHMLVFPEVISGVLACVQVAVVEAPVAVWTYNNTGYPEMYIGHLDHNEDSYQQRCKSARQNGNTTKAISVPPGRLLLLHGVLDGNVHFTHTSMLFSQLICVGKPYLLQVSTIHRRGTAFDKGKLVSMMSSTSYTTYRRTCALKWLPSTIRPDLTMQFLLLASRGGCPTRVANPRHSR</sequence>
<dbReference type="PANTHER" id="PTHR11731:SF98">
    <property type="entry name" value="DIPEPTIDYL PEPTIDASE 8"/>
    <property type="match status" value="1"/>
</dbReference>
<feature type="domain" description="Peptidase S9 prolyl oligopeptidase catalytic" evidence="2">
    <location>
        <begin position="72"/>
        <end position="163"/>
    </location>
</feature>
<evidence type="ECO:0000313" key="4">
    <source>
        <dbReference type="Proteomes" id="UP001152622"/>
    </source>
</evidence>
<gene>
    <name evidence="3" type="ORF">SKAU_G00353560</name>
</gene>
<dbReference type="GO" id="GO:0006508">
    <property type="term" value="P:proteolysis"/>
    <property type="evidence" value="ECO:0007669"/>
    <property type="project" value="InterPro"/>
</dbReference>
<keyword evidence="1" id="KW-1133">Transmembrane helix</keyword>
<proteinExistence type="predicted"/>
<dbReference type="OrthoDB" id="16520at2759"/>
<name>A0A9Q1IG88_SYNKA</name>
<evidence type="ECO:0000259" key="2">
    <source>
        <dbReference type="Pfam" id="PF00326"/>
    </source>
</evidence>
<dbReference type="Gene3D" id="3.40.50.1820">
    <property type="entry name" value="alpha/beta hydrolase"/>
    <property type="match status" value="1"/>
</dbReference>
<evidence type="ECO:0000313" key="3">
    <source>
        <dbReference type="EMBL" id="KAJ8340723.1"/>
    </source>
</evidence>
<dbReference type="GO" id="GO:0008239">
    <property type="term" value="F:dipeptidyl-peptidase activity"/>
    <property type="evidence" value="ECO:0007669"/>
    <property type="project" value="TreeGrafter"/>
</dbReference>
<keyword evidence="4" id="KW-1185">Reference proteome</keyword>
<reference evidence="3" key="1">
    <citation type="journal article" date="2023" name="Science">
        <title>Genome structures resolve the early diversification of teleost fishes.</title>
        <authorList>
            <person name="Parey E."/>
            <person name="Louis A."/>
            <person name="Montfort J."/>
            <person name="Bouchez O."/>
            <person name="Roques C."/>
            <person name="Iampietro C."/>
            <person name="Lluch J."/>
            <person name="Castinel A."/>
            <person name="Donnadieu C."/>
            <person name="Desvignes T."/>
            <person name="Floi Bucao C."/>
            <person name="Jouanno E."/>
            <person name="Wen M."/>
            <person name="Mejri S."/>
            <person name="Dirks R."/>
            <person name="Jansen H."/>
            <person name="Henkel C."/>
            <person name="Chen W.J."/>
            <person name="Zahm M."/>
            <person name="Cabau C."/>
            <person name="Klopp C."/>
            <person name="Thompson A.W."/>
            <person name="Robinson-Rechavi M."/>
            <person name="Braasch I."/>
            <person name="Lecointre G."/>
            <person name="Bobe J."/>
            <person name="Postlethwait J.H."/>
            <person name="Berthelot C."/>
            <person name="Roest Crollius H."/>
            <person name="Guiguen Y."/>
        </authorList>
    </citation>
    <scope>NUCLEOTIDE SEQUENCE</scope>
    <source>
        <strain evidence="3">WJC10195</strain>
    </source>
</reference>